<dbReference type="Gene3D" id="3.90.79.10">
    <property type="entry name" value="Nucleoside Triphosphate Pyrophosphohydrolase"/>
    <property type="match status" value="1"/>
</dbReference>
<proteinExistence type="inferred from homology"/>
<evidence type="ECO:0000256" key="2">
    <source>
        <dbReference type="ARBA" id="ARBA00007482"/>
    </source>
</evidence>
<evidence type="ECO:0000256" key="7">
    <source>
        <dbReference type="ARBA" id="ARBA00022842"/>
    </source>
</evidence>
<evidence type="ECO:0000256" key="8">
    <source>
        <dbReference type="ARBA" id="ARBA00025164"/>
    </source>
</evidence>
<comment type="function">
    <text evidence="8">Acts on ADP-mannose and ADP-glucose as well as ADP-ribose. Prevents glycogen biosynthesis. The reaction catalyzed by this enzyme is a limiting step of the gluconeogenic process.</text>
</comment>
<evidence type="ECO:0000256" key="9">
    <source>
        <dbReference type="ARBA" id="ARBA00030162"/>
    </source>
</evidence>
<dbReference type="GO" id="GO:0047631">
    <property type="term" value="F:ADP-ribose diphosphatase activity"/>
    <property type="evidence" value="ECO:0007669"/>
    <property type="project" value="UniProtKB-EC"/>
</dbReference>
<gene>
    <name evidence="14" type="ORF">TM448B02870_0002</name>
</gene>
<accession>A0A6M3XVV1</accession>
<keyword evidence="6" id="KW-0378">Hydrolase</keyword>
<dbReference type="SUPFAM" id="SSF55811">
    <property type="entry name" value="Nudix"/>
    <property type="match status" value="1"/>
</dbReference>
<dbReference type="Pfam" id="PF00293">
    <property type="entry name" value="NUDIX"/>
    <property type="match status" value="1"/>
</dbReference>
<evidence type="ECO:0000256" key="6">
    <source>
        <dbReference type="ARBA" id="ARBA00022801"/>
    </source>
</evidence>
<keyword evidence="7" id="KW-0460">Magnesium</keyword>
<dbReference type="PANTHER" id="PTHR11839">
    <property type="entry name" value="UDP/ADP-SUGAR PYROPHOSPHATASE"/>
    <property type="match status" value="1"/>
</dbReference>
<evidence type="ECO:0000256" key="11">
    <source>
        <dbReference type="ARBA" id="ARBA00033056"/>
    </source>
</evidence>
<organism evidence="14">
    <name type="scientific">viral metagenome</name>
    <dbReference type="NCBI Taxonomy" id="1070528"/>
    <lineage>
        <taxon>unclassified sequences</taxon>
        <taxon>metagenomes</taxon>
        <taxon>organismal metagenomes</taxon>
    </lineage>
</organism>
<dbReference type="GO" id="GO:0046872">
    <property type="term" value="F:metal ion binding"/>
    <property type="evidence" value="ECO:0007669"/>
    <property type="project" value="UniProtKB-KW"/>
</dbReference>
<name>A0A6M3XVV1_9ZZZZ</name>
<comment type="catalytic activity">
    <reaction evidence="12">
        <text>ADP-D-ribose + H2O = D-ribose 5-phosphate + AMP + 2 H(+)</text>
        <dbReference type="Rhea" id="RHEA:10412"/>
        <dbReference type="ChEBI" id="CHEBI:15377"/>
        <dbReference type="ChEBI" id="CHEBI:15378"/>
        <dbReference type="ChEBI" id="CHEBI:57967"/>
        <dbReference type="ChEBI" id="CHEBI:78346"/>
        <dbReference type="ChEBI" id="CHEBI:456215"/>
        <dbReference type="EC" id="3.6.1.13"/>
    </reaction>
</comment>
<dbReference type="GO" id="GO:0019693">
    <property type="term" value="P:ribose phosphate metabolic process"/>
    <property type="evidence" value="ECO:0007669"/>
    <property type="project" value="TreeGrafter"/>
</dbReference>
<dbReference type="PANTHER" id="PTHR11839:SF5">
    <property type="entry name" value="ADP-RIBOSE PYROPHOSPHATASE"/>
    <property type="match status" value="1"/>
</dbReference>
<dbReference type="NCBIfam" id="TIGR00052">
    <property type="entry name" value="nudix-type nucleoside diphosphatase, YffH/AdpP family"/>
    <property type="match status" value="1"/>
</dbReference>
<comment type="similarity">
    <text evidence="2">Belongs to the Nudix hydrolase family. NudF subfamily.</text>
</comment>
<reference evidence="14" key="1">
    <citation type="submission" date="2020-03" db="EMBL/GenBank/DDBJ databases">
        <title>The deep terrestrial virosphere.</title>
        <authorList>
            <person name="Holmfeldt K."/>
            <person name="Nilsson E."/>
            <person name="Simone D."/>
            <person name="Lopez-Fernandez M."/>
            <person name="Wu X."/>
            <person name="de Brujin I."/>
            <person name="Lundin D."/>
            <person name="Andersson A."/>
            <person name="Bertilsson S."/>
            <person name="Dopson M."/>
        </authorList>
    </citation>
    <scope>NUCLEOTIDE SEQUENCE</scope>
    <source>
        <strain evidence="14">TM448B02870</strain>
    </source>
</reference>
<dbReference type="GO" id="GO:0006753">
    <property type="term" value="P:nucleoside phosphate metabolic process"/>
    <property type="evidence" value="ECO:0007669"/>
    <property type="project" value="TreeGrafter"/>
</dbReference>
<evidence type="ECO:0000256" key="5">
    <source>
        <dbReference type="ARBA" id="ARBA00022723"/>
    </source>
</evidence>
<dbReference type="EMBL" id="MT144968">
    <property type="protein sequence ID" value="QJI02000.1"/>
    <property type="molecule type" value="Genomic_DNA"/>
</dbReference>
<keyword evidence="5" id="KW-0479">Metal-binding</keyword>
<evidence type="ECO:0000313" key="14">
    <source>
        <dbReference type="EMBL" id="QJI02000.1"/>
    </source>
</evidence>
<dbReference type="GO" id="GO:0019144">
    <property type="term" value="F:ADP-sugar diphosphatase activity"/>
    <property type="evidence" value="ECO:0007669"/>
    <property type="project" value="TreeGrafter"/>
</dbReference>
<dbReference type="InterPro" id="IPR015797">
    <property type="entry name" value="NUDIX_hydrolase-like_dom_sf"/>
</dbReference>
<comment type="cofactor">
    <cofactor evidence="1">
        <name>Mg(2+)</name>
        <dbReference type="ChEBI" id="CHEBI:18420"/>
    </cofactor>
</comment>
<evidence type="ECO:0000256" key="10">
    <source>
        <dbReference type="ARBA" id="ARBA00030308"/>
    </source>
</evidence>
<feature type="domain" description="Nudix hydrolase" evidence="13">
    <location>
        <begin position="39"/>
        <end position="182"/>
    </location>
</feature>
<dbReference type="InterPro" id="IPR000086">
    <property type="entry name" value="NUDIX_hydrolase_dom"/>
</dbReference>
<evidence type="ECO:0000256" key="3">
    <source>
        <dbReference type="ARBA" id="ARBA00012453"/>
    </source>
</evidence>
<dbReference type="GO" id="GO:0005829">
    <property type="term" value="C:cytosol"/>
    <property type="evidence" value="ECO:0007669"/>
    <property type="project" value="TreeGrafter"/>
</dbReference>
<protein>
    <recommendedName>
        <fullName evidence="4">ADP-ribose pyrophosphatase</fullName>
        <ecNumber evidence="3">3.6.1.13</ecNumber>
    </recommendedName>
    <alternativeName>
        <fullName evidence="9">ADP-ribose diphosphatase</fullName>
    </alternativeName>
    <alternativeName>
        <fullName evidence="11">ADP-ribose phosphohydrolase</fullName>
    </alternativeName>
    <alternativeName>
        <fullName evidence="10">Adenosine diphosphoribose pyrophosphatase</fullName>
    </alternativeName>
</protein>
<evidence type="ECO:0000256" key="1">
    <source>
        <dbReference type="ARBA" id="ARBA00001946"/>
    </source>
</evidence>
<evidence type="ECO:0000256" key="4">
    <source>
        <dbReference type="ARBA" id="ARBA00013297"/>
    </source>
</evidence>
<evidence type="ECO:0000256" key="12">
    <source>
        <dbReference type="ARBA" id="ARBA00049546"/>
    </source>
</evidence>
<dbReference type="AlphaFoldDB" id="A0A6M3XVV1"/>
<dbReference type="PROSITE" id="PS51462">
    <property type="entry name" value="NUDIX"/>
    <property type="match status" value="1"/>
</dbReference>
<sequence>MHTSGDRIISETKLEDDYLGILRVDAILNGMPVTRTLIEHPSGSVVLAFDPDRKVAAVLRQTRLPVLRAGAPPLREPAAGALEDGETPEETAIRECLEETGIKLKGVEPIGEIWMDPSSSTERSYIFLGSYSRSDRVQSGGGVDDENEEVDLQEESLADLWRAVEVGGPMYANMLICLQALRLRRPALFI</sequence>
<evidence type="ECO:0000259" key="13">
    <source>
        <dbReference type="PROSITE" id="PS51462"/>
    </source>
</evidence>
<dbReference type="InterPro" id="IPR004385">
    <property type="entry name" value="NDP_pyrophosphatase"/>
</dbReference>
<dbReference type="EC" id="3.6.1.13" evidence="3"/>